<evidence type="ECO:0000313" key="1">
    <source>
        <dbReference type="EMBL" id="PPQ36098.1"/>
    </source>
</evidence>
<name>A0A2S6NLF2_RHOGL</name>
<proteinExistence type="predicted"/>
<accession>A0A2S6NLF2</accession>
<keyword evidence="2" id="KW-1185">Reference proteome</keyword>
<dbReference type="RefSeq" id="WP_104517888.1">
    <property type="nucleotide sequence ID" value="NZ_NHRY01000062.1"/>
</dbReference>
<protein>
    <submittedName>
        <fullName evidence="1">Uncharacterized protein</fullName>
    </submittedName>
</protein>
<evidence type="ECO:0000313" key="2">
    <source>
        <dbReference type="Proteomes" id="UP000239724"/>
    </source>
</evidence>
<dbReference type="AlphaFoldDB" id="A0A2S6NLF2"/>
<dbReference type="EMBL" id="NHRY01000062">
    <property type="protein sequence ID" value="PPQ36098.1"/>
    <property type="molecule type" value="Genomic_DNA"/>
</dbReference>
<reference evidence="1 2" key="1">
    <citation type="journal article" date="2018" name="Arch. Microbiol.">
        <title>New insights into the metabolic potential of the phototrophic purple bacterium Rhodopila globiformis DSM 161(T) from its draft genome sequence and evidence for a vanadium-dependent nitrogenase.</title>
        <authorList>
            <person name="Imhoff J.F."/>
            <person name="Rahn T."/>
            <person name="Kunzel S."/>
            <person name="Neulinger S.C."/>
        </authorList>
    </citation>
    <scope>NUCLEOTIDE SEQUENCE [LARGE SCALE GENOMIC DNA]</scope>
    <source>
        <strain evidence="1 2">DSM 161</strain>
    </source>
</reference>
<comment type="caution">
    <text evidence="1">The sequence shown here is derived from an EMBL/GenBank/DDBJ whole genome shotgun (WGS) entry which is preliminary data.</text>
</comment>
<sequence>MLLELDVLETRRIADMALEARKARGQPPEKVPESRLWRPAHGAYALAGSVALRDVQRSQPEMRALWHAIMALPRDIREKTWSVACIGAGAATIRDWDGIVAEAALLTDDELTTDLADEPDLHDRLARGLAMVRKAGG</sequence>
<organism evidence="1 2">
    <name type="scientific">Rhodopila globiformis</name>
    <name type="common">Rhodopseudomonas globiformis</name>
    <dbReference type="NCBI Taxonomy" id="1071"/>
    <lineage>
        <taxon>Bacteria</taxon>
        <taxon>Pseudomonadati</taxon>
        <taxon>Pseudomonadota</taxon>
        <taxon>Alphaproteobacteria</taxon>
        <taxon>Acetobacterales</taxon>
        <taxon>Acetobacteraceae</taxon>
        <taxon>Rhodopila</taxon>
    </lineage>
</organism>
<dbReference type="Proteomes" id="UP000239724">
    <property type="component" value="Unassembled WGS sequence"/>
</dbReference>
<gene>
    <name evidence="1" type="ORF">CCS01_05730</name>
</gene>